<sequence>MTIIDNLKTYFKRKSEHKETGNAPEGICPNCWGRQEWEGEHYTFMKGENGNPSTATYNTFIQDVARKLDKISIHNSTYTCETCQAKYNNKH</sequence>
<evidence type="ECO:0008006" key="3">
    <source>
        <dbReference type="Google" id="ProtNLM"/>
    </source>
</evidence>
<organism evidence="1 2">
    <name type="scientific">Flaviramulus aquimarinus</name>
    <dbReference type="NCBI Taxonomy" id="1170456"/>
    <lineage>
        <taxon>Bacteria</taxon>
        <taxon>Pseudomonadati</taxon>
        <taxon>Bacteroidota</taxon>
        <taxon>Flavobacteriia</taxon>
        <taxon>Flavobacteriales</taxon>
        <taxon>Flavobacteriaceae</taxon>
        <taxon>Flaviramulus</taxon>
    </lineage>
</organism>
<dbReference type="RefSeq" id="WP_345273026.1">
    <property type="nucleotide sequence ID" value="NZ_BAABJH010000001.1"/>
</dbReference>
<dbReference type="EMBL" id="BAABJH010000001">
    <property type="protein sequence ID" value="GAA4888771.1"/>
    <property type="molecule type" value="Genomic_DNA"/>
</dbReference>
<evidence type="ECO:0000313" key="1">
    <source>
        <dbReference type="EMBL" id="GAA4888771.1"/>
    </source>
</evidence>
<dbReference type="Proteomes" id="UP001500433">
    <property type="component" value="Unassembled WGS sequence"/>
</dbReference>
<keyword evidence="2" id="KW-1185">Reference proteome</keyword>
<comment type="caution">
    <text evidence="1">The sequence shown here is derived from an EMBL/GenBank/DDBJ whole genome shotgun (WGS) entry which is preliminary data.</text>
</comment>
<name>A0ABP9EYB8_9FLAO</name>
<protein>
    <recommendedName>
        <fullName evidence="3">HNH endonuclease</fullName>
    </recommendedName>
</protein>
<gene>
    <name evidence="1" type="ORF">GCM10023311_10910</name>
</gene>
<proteinExistence type="predicted"/>
<accession>A0ABP9EYB8</accession>
<evidence type="ECO:0000313" key="2">
    <source>
        <dbReference type="Proteomes" id="UP001500433"/>
    </source>
</evidence>
<reference evidence="2" key="1">
    <citation type="journal article" date="2019" name="Int. J. Syst. Evol. Microbiol.">
        <title>The Global Catalogue of Microorganisms (GCM) 10K type strain sequencing project: providing services to taxonomists for standard genome sequencing and annotation.</title>
        <authorList>
            <consortium name="The Broad Institute Genomics Platform"/>
            <consortium name="The Broad Institute Genome Sequencing Center for Infectious Disease"/>
            <person name="Wu L."/>
            <person name="Ma J."/>
        </authorList>
    </citation>
    <scope>NUCLEOTIDE SEQUENCE [LARGE SCALE GENOMIC DNA]</scope>
    <source>
        <strain evidence="2">JCM 18274</strain>
    </source>
</reference>